<evidence type="ECO:0000313" key="2">
    <source>
        <dbReference type="EMBL" id="REG08556.1"/>
    </source>
</evidence>
<evidence type="ECO:0000313" key="3">
    <source>
        <dbReference type="Proteomes" id="UP000256388"/>
    </source>
</evidence>
<organism evidence="2 3">
    <name type="scientific">Pelolinea submarina</name>
    <dbReference type="NCBI Taxonomy" id="913107"/>
    <lineage>
        <taxon>Bacteria</taxon>
        <taxon>Bacillati</taxon>
        <taxon>Chloroflexota</taxon>
        <taxon>Anaerolineae</taxon>
        <taxon>Anaerolineales</taxon>
        <taxon>Anaerolineaceae</taxon>
        <taxon>Pelolinea</taxon>
    </lineage>
</organism>
<feature type="domain" description="GerMN" evidence="1">
    <location>
        <begin position="101"/>
        <end position="201"/>
    </location>
</feature>
<protein>
    <submittedName>
        <fullName evidence="2">Sporulation and spore germination protein</fullName>
    </submittedName>
</protein>
<dbReference type="OrthoDB" id="1797340at2"/>
<sequence length="209" mass="21621">MKNNRNLRIIGLAGLFLLVCACMPGVSISLTDTQTPIVITATPQPPAATETTQPVPPATQAAAAQSAGTASAGLDHINIYLVAVGDNGASGEIIGCGDSLVPVQVSIEPTLGVLRAALTELFKLEGQADYGQSGLYNALYLSHLEIDDLAVVNGKATMKLSGQIVTGGECDIPRIEAQLRAIAMQFSTVQQVSITVNGVPLAELLDLRG</sequence>
<gene>
    <name evidence="2" type="ORF">DFR64_1926</name>
</gene>
<dbReference type="AlphaFoldDB" id="A0A347ZNS2"/>
<reference evidence="2 3" key="1">
    <citation type="submission" date="2018-08" db="EMBL/GenBank/DDBJ databases">
        <title>Genomic Encyclopedia of Type Strains, Phase IV (KMG-IV): sequencing the most valuable type-strain genomes for metagenomic binning, comparative biology and taxonomic classification.</title>
        <authorList>
            <person name="Goeker M."/>
        </authorList>
    </citation>
    <scope>NUCLEOTIDE SEQUENCE [LARGE SCALE GENOMIC DNA]</scope>
    <source>
        <strain evidence="2 3">DSM 23923</strain>
    </source>
</reference>
<dbReference type="InterPro" id="IPR019606">
    <property type="entry name" value="GerMN"/>
</dbReference>
<accession>A0A347ZNS2</accession>
<dbReference type="PROSITE" id="PS51257">
    <property type="entry name" value="PROKAR_LIPOPROTEIN"/>
    <property type="match status" value="1"/>
</dbReference>
<dbReference type="EMBL" id="QUMS01000002">
    <property type="protein sequence ID" value="REG08556.1"/>
    <property type="molecule type" value="Genomic_DNA"/>
</dbReference>
<name>A0A347ZNS2_9CHLR</name>
<comment type="caution">
    <text evidence="2">The sequence shown here is derived from an EMBL/GenBank/DDBJ whole genome shotgun (WGS) entry which is preliminary data.</text>
</comment>
<proteinExistence type="predicted"/>
<evidence type="ECO:0000259" key="1">
    <source>
        <dbReference type="Pfam" id="PF10646"/>
    </source>
</evidence>
<dbReference type="Pfam" id="PF10646">
    <property type="entry name" value="Germane"/>
    <property type="match status" value="1"/>
</dbReference>
<dbReference type="Proteomes" id="UP000256388">
    <property type="component" value="Unassembled WGS sequence"/>
</dbReference>
<dbReference type="RefSeq" id="WP_116225208.1">
    <property type="nucleotide sequence ID" value="NZ_AP018437.1"/>
</dbReference>
<keyword evidence="3" id="KW-1185">Reference proteome</keyword>